<evidence type="ECO:0000313" key="1">
    <source>
        <dbReference type="EMBL" id="MBB4980830.1"/>
    </source>
</evidence>
<comment type="caution">
    <text evidence="1">The sequence shown here is derived from an EMBL/GenBank/DDBJ whole genome shotgun (WGS) entry which is preliminary data.</text>
</comment>
<evidence type="ECO:0000313" key="2">
    <source>
        <dbReference type="Proteomes" id="UP000582643"/>
    </source>
</evidence>
<sequence>MSLKEHATRVAVLRVLRDAVDAEYQTERHEVLEELLAARAELNLKSVRVALPDDTPVATLTLVDPQPTVVVADEEAFTAWVADNHPGEVEKLVRVRPGWQRQFLARLTCLDPVADPYSGEEIPGLGVLPASEPRSFSLRPLPGGRERIARAWYTGTLDLRRLLPLKGGEDP</sequence>
<name>A0A7W7TWV6_9ACTN</name>
<dbReference type="Proteomes" id="UP000582643">
    <property type="component" value="Unassembled WGS sequence"/>
</dbReference>
<organism evidence="1 2">
    <name type="scientific">Streptomyces nymphaeiformis</name>
    <dbReference type="NCBI Taxonomy" id="2663842"/>
    <lineage>
        <taxon>Bacteria</taxon>
        <taxon>Bacillati</taxon>
        <taxon>Actinomycetota</taxon>
        <taxon>Actinomycetes</taxon>
        <taxon>Kitasatosporales</taxon>
        <taxon>Streptomycetaceae</taxon>
        <taxon>Streptomyces</taxon>
    </lineage>
</organism>
<dbReference type="AlphaFoldDB" id="A0A7W7TWV6"/>
<protein>
    <submittedName>
        <fullName evidence="1">Uncharacterized protein</fullName>
    </submittedName>
</protein>
<keyword evidence="2" id="KW-1185">Reference proteome</keyword>
<dbReference type="EMBL" id="JACHJY010000002">
    <property type="protein sequence ID" value="MBB4980830.1"/>
    <property type="molecule type" value="Genomic_DNA"/>
</dbReference>
<gene>
    <name evidence="1" type="ORF">GGE06_001738</name>
</gene>
<accession>A0A7W7TWV6</accession>
<reference evidence="1 2" key="1">
    <citation type="submission" date="2020-08" db="EMBL/GenBank/DDBJ databases">
        <title>Genomic Encyclopedia of Type Strains, Phase III (KMG-III): the genomes of soil and plant-associated and newly described type strains.</title>
        <authorList>
            <person name="Whitman W."/>
        </authorList>
    </citation>
    <scope>NUCLEOTIDE SEQUENCE [LARGE SCALE GENOMIC DNA]</scope>
    <source>
        <strain evidence="1 2">SFB5A</strain>
    </source>
</reference>
<proteinExistence type="predicted"/>
<dbReference type="RefSeq" id="WP_116157093.1">
    <property type="nucleotide sequence ID" value="NZ_JACHJY010000002.1"/>
</dbReference>